<evidence type="ECO:0000256" key="5">
    <source>
        <dbReference type="ARBA" id="ARBA00022741"/>
    </source>
</evidence>
<comment type="catalytic activity">
    <reaction evidence="9 10">
        <text>D-gluconate + ATP = 6-phospho-D-gluconate + ADP + H(+)</text>
        <dbReference type="Rhea" id="RHEA:19433"/>
        <dbReference type="ChEBI" id="CHEBI:15378"/>
        <dbReference type="ChEBI" id="CHEBI:18391"/>
        <dbReference type="ChEBI" id="CHEBI:30616"/>
        <dbReference type="ChEBI" id="CHEBI:58759"/>
        <dbReference type="ChEBI" id="CHEBI:456216"/>
        <dbReference type="EC" id="2.7.1.12"/>
    </reaction>
</comment>
<dbReference type="FunFam" id="3.40.50.300:FF:000522">
    <property type="entry name" value="Gluconokinase"/>
    <property type="match status" value="1"/>
</dbReference>
<dbReference type="SUPFAM" id="SSF52540">
    <property type="entry name" value="P-loop containing nucleoside triphosphate hydrolases"/>
    <property type="match status" value="1"/>
</dbReference>
<dbReference type="EMBL" id="LOSJ02000002">
    <property type="protein sequence ID" value="PNM57204.1"/>
    <property type="molecule type" value="Genomic_DNA"/>
</dbReference>
<dbReference type="EC" id="2.7.1.12" evidence="3 10"/>
<dbReference type="AlphaFoldDB" id="A0A1D8SEN9"/>
<evidence type="ECO:0000256" key="4">
    <source>
        <dbReference type="ARBA" id="ARBA00022679"/>
    </source>
</evidence>
<protein>
    <recommendedName>
        <fullName evidence="3 10">Gluconokinase</fullName>
        <ecNumber evidence="3 10">2.7.1.12</ecNumber>
    </recommendedName>
</protein>
<dbReference type="GO" id="GO:0005737">
    <property type="term" value="C:cytoplasm"/>
    <property type="evidence" value="ECO:0007669"/>
    <property type="project" value="TreeGrafter"/>
</dbReference>
<dbReference type="InterPro" id="IPR031322">
    <property type="entry name" value="Shikimate/glucono_kinase"/>
</dbReference>
<dbReference type="GO" id="GO:0019521">
    <property type="term" value="P:D-gluconate metabolic process"/>
    <property type="evidence" value="ECO:0007669"/>
    <property type="project" value="UniProtKB-KW"/>
</dbReference>
<dbReference type="GO" id="GO:0046316">
    <property type="term" value="F:gluconokinase activity"/>
    <property type="evidence" value="ECO:0007669"/>
    <property type="project" value="UniProtKB-EC"/>
</dbReference>
<keyword evidence="8" id="KW-0311">Gluconate utilization</keyword>
<keyword evidence="5 10" id="KW-0547">Nucleotide-binding</keyword>
<evidence type="ECO:0000256" key="9">
    <source>
        <dbReference type="ARBA" id="ARBA00048090"/>
    </source>
</evidence>
<reference evidence="11" key="1">
    <citation type="submission" date="2017-12" db="EMBL/GenBank/DDBJ databases">
        <title>FDA dAtabase for Regulatory Grade micrObial Sequences (FDA-ARGOS): Supporting development and validation of Infectious Disease Dx tests.</title>
        <authorList>
            <person name="Hoffmann M."/>
            <person name="Allard M."/>
            <person name="Evans P."/>
            <person name="Brown E."/>
            <person name="Tallon L.J."/>
            <person name="Sadzewicz L."/>
            <person name="Sengamalay N."/>
            <person name="Ott S."/>
            <person name="Godinez A."/>
            <person name="Nagaraj S."/>
            <person name="Vavikolanu K."/>
            <person name="Aluvathingal J."/>
            <person name="Nadendla S."/>
            <person name="Hobson J."/>
            <person name="Sichtig H."/>
        </authorList>
    </citation>
    <scope>NUCLEOTIDE SEQUENCE [LARGE SCALE GENOMIC DNA]</scope>
    <source>
        <strain evidence="11">FDAARGOS_113</strain>
    </source>
</reference>
<evidence type="ECO:0000256" key="10">
    <source>
        <dbReference type="RuleBase" id="RU363066"/>
    </source>
</evidence>
<sequence length="172" mass="19205">MAGSSIIVMGVCACGKSTIGELLAKQSGRKFIDGDDLHPRANIQKMASGQPLNDEDRKPWLERIRDAAYSLESKNEHGVIVCSALKKQYRDQIREGNQNVTFLFLDGSKELIMERMRARQGHFMKENMVNSQFETLERPDGEPQTLIIPIDGSVEDVVQCAILALEEQQGAL</sequence>
<dbReference type="PANTHER" id="PTHR43442">
    <property type="entry name" value="GLUCONOKINASE-RELATED"/>
    <property type="match status" value="1"/>
</dbReference>
<keyword evidence="12" id="KW-1185">Reference proteome</keyword>
<dbReference type="InterPro" id="IPR027417">
    <property type="entry name" value="P-loop_NTPase"/>
</dbReference>
<dbReference type="OrthoDB" id="9795716at2"/>
<evidence type="ECO:0000256" key="3">
    <source>
        <dbReference type="ARBA" id="ARBA00012054"/>
    </source>
</evidence>
<dbReference type="Proteomes" id="UP000053748">
    <property type="component" value="Unassembled WGS sequence"/>
</dbReference>
<dbReference type="Gene3D" id="3.40.50.300">
    <property type="entry name" value="P-loop containing nucleotide triphosphate hydrolases"/>
    <property type="match status" value="1"/>
</dbReference>
<keyword evidence="6 10" id="KW-0418">Kinase</keyword>
<comment type="pathway">
    <text evidence="1">Carbohydrate acid metabolism.</text>
</comment>
<evidence type="ECO:0000256" key="2">
    <source>
        <dbReference type="ARBA" id="ARBA00008420"/>
    </source>
</evidence>
<dbReference type="NCBIfam" id="TIGR01313">
    <property type="entry name" value="therm_gnt_kin"/>
    <property type="match status" value="1"/>
</dbReference>
<dbReference type="PANTHER" id="PTHR43442:SF3">
    <property type="entry name" value="GLUCONOKINASE-RELATED"/>
    <property type="match status" value="1"/>
</dbReference>
<dbReference type="InterPro" id="IPR006001">
    <property type="entry name" value="Therm_gnt_kin"/>
</dbReference>
<evidence type="ECO:0000313" key="11">
    <source>
        <dbReference type="EMBL" id="PNM57204.1"/>
    </source>
</evidence>
<dbReference type="RefSeq" id="WP_000919102.1">
    <property type="nucleotide sequence ID" value="NZ_CAWMSS010000001.1"/>
</dbReference>
<evidence type="ECO:0000256" key="1">
    <source>
        <dbReference type="ARBA" id="ARBA00004761"/>
    </source>
</evidence>
<dbReference type="STRING" id="674.VM_14200"/>
<proteinExistence type="inferred from homology"/>
<evidence type="ECO:0000313" key="12">
    <source>
        <dbReference type="Proteomes" id="UP000053748"/>
    </source>
</evidence>
<comment type="caution">
    <text evidence="11">The sequence shown here is derived from an EMBL/GenBank/DDBJ whole genome shotgun (WGS) entry which is preliminary data.</text>
</comment>
<evidence type="ECO:0000256" key="8">
    <source>
        <dbReference type="ARBA" id="ARBA00023064"/>
    </source>
</evidence>
<dbReference type="CDD" id="cd02021">
    <property type="entry name" value="GntK"/>
    <property type="match status" value="1"/>
</dbReference>
<organism evidence="11 12">
    <name type="scientific">Vibrio mimicus</name>
    <dbReference type="NCBI Taxonomy" id="674"/>
    <lineage>
        <taxon>Bacteria</taxon>
        <taxon>Pseudomonadati</taxon>
        <taxon>Pseudomonadota</taxon>
        <taxon>Gammaproteobacteria</taxon>
        <taxon>Vibrionales</taxon>
        <taxon>Vibrionaceae</taxon>
        <taxon>Vibrio</taxon>
    </lineage>
</organism>
<comment type="similarity">
    <text evidence="2 10">Belongs to the gluconokinase GntK/GntV family.</text>
</comment>
<accession>A0A1D8SEN9</accession>
<keyword evidence="4 10" id="KW-0808">Transferase</keyword>
<dbReference type="eggNOG" id="COG3265">
    <property type="taxonomic scope" value="Bacteria"/>
</dbReference>
<evidence type="ECO:0000256" key="6">
    <source>
        <dbReference type="ARBA" id="ARBA00022777"/>
    </source>
</evidence>
<evidence type="ECO:0000256" key="7">
    <source>
        <dbReference type="ARBA" id="ARBA00022840"/>
    </source>
</evidence>
<name>A0A1D8SEN9_VIBMI</name>
<keyword evidence="7 10" id="KW-0067">ATP-binding</keyword>
<dbReference type="GO" id="GO:0005524">
    <property type="term" value="F:ATP binding"/>
    <property type="evidence" value="ECO:0007669"/>
    <property type="project" value="UniProtKB-KW"/>
</dbReference>
<gene>
    <name evidence="11" type="primary">idnK</name>
    <name evidence="11" type="ORF">AL544_014575</name>
</gene>
<dbReference type="Pfam" id="PF01202">
    <property type="entry name" value="SKI"/>
    <property type="match status" value="1"/>
</dbReference>